<evidence type="ECO:0000313" key="3">
    <source>
        <dbReference type="Proteomes" id="UP000799118"/>
    </source>
</evidence>
<keyword evidence="1" id="KW-0812">Transmembrane</keyword>
<gene>
    <name evidence="2" type="ORF">BT96DRAFT_358022</name>
</gene>
<dbReference type="AlphaFoldDB" id="A0A6A4I5C7"/>
<dbReference type="EMBL" id="ML769411">
    <property type="protein sequence ID" value="KAE9405110.1"/>
    <property type="molecule type" value="Genomic_DNA"/>
</dbReference>
<organism evidence="2 3">
    <name type="scientific">Gymnopus androsaceus JB14</name>
    <dbReference type="NCBI Taxonomy" id="1447944"/>
    <lineage>
        <taxon>Eukaryota</taxon>
        <taxon>Fungi</taxon>
        <taxon>Dikarya</taxon>
        <taxon>Basidiomycota</taxon>
        <taxon>Agaricomycotina</taxon>
        <taxon>Agaricomycetes</taxon>
        <taxon>Agaricomycetidae</taxon>
        <taxon>Agaricales</taxon>
        <taxon>Marasmiineae</taxon>
        <taxon>Omphalotaceae</taxon>
        <taxon>Gymnopus</taxon>
    </lineage>
</organism>
<evidence type="ECO:0000256" key="1">
    <source>
        <dbReference type="SAM" id="Phobius"/>
    </source>
</evidence>
<keyword evidence="1" id="KW-1133">Transmembrane helix</keyword>
<dbReference type="Proteomes" id="UP000799118">
    <property type="component" value="Unassembled WGS sequence"/>
</dbReference>
<accession>A0A6A4I5C7</accession>
<keyword evidence="3" id="KW-1185">Reference proteome</keyword>
<feature type="transmembrane region" description="Helical" evidence="1">
    <location>
        <begin position="69"/>
        <end position="89"/>
    </location>
</feature>
<reference evidence="2" key="1">
    <citation type="journal article" date="2019" name="Environ. Microbiol.">
        <title>Fungal ecological strategies reflected in gene transcription - a case study of two litter decomposers.</title>
        <authorList>
            <person name="Barbi F."/>
            <person name="Kohler A."/>
            <person name="Barry K."/>
            <person name="Baskaran P."/>
            <person name="Daum C."/>
            <person name="Fauchery L."/>
            <person name="Ihrmark K."/>
            <person name="Kuo A."/>
            <person name="LaButti K."/>
            <person name="Lipzen A."/>
            <person name="Morin E."/>
            <person name="Grigoriev I.V."/>
            <person name="Henrissat B."/>
            <person name="Lindahl B."/>
            <person name="Martin F."/>
        </authorList>
    </citation>
    <scope>NUCLEOTIDE SEQUENCE</scope>
    <source>
        <strain evidence="2">JB14</strain>
    </source>
</reference>
<keyword evidence="1" id="KW-0472">Membrane</keyword>
<evidence type="ECO:0000313" key="2">
    <source>
        <dbReference type="EMBL" id="KAE9405110.1"/>
    </source>
</evidence>
<name>A0A6A4I5C7_9AGAR</name>
<proteinExistence type="predicted"/>
<protein>
    <submittedName>
        <fullName evidence="2">Uncharacterized protein</fullName>
    </submittedName>
</protein>
<sequence length="161" mass="18026">MPQVKAFSFKVETQLLLSPLDTDTEALKSLIDLRSKNKAVTGCGITGSHLPILVVDDRLFSSIPSRQPVIFYSVFAIGNLQYVGSFFFSDRTRAMCLRRNCFVRCLPPRLEVSCYSSLHALCKMAFFRDVLNVDATCSLFLLTTNVILGNNTEAIMSLWCI</sequence>